<dbReference type="EMBL" id="AP024484">
    <property type="protein sequence ID" value="BCS84109.1"/>
    <property type="molecule type" value="Genomic_DNA"/>
</dbReference>
<evidence type="ECO:0000313" key="2">
    <source>
        <dbReference type="Proteomes" id="UP001319045"/>
    </source>
</evidence>
<name>A0ABM7NUQ4_9BACT</name>
<gene>
    <name evidence="1" type="ORF">prwr041_00020</name>
</gene>
<organism evidence="1 2">
    <name type="scientific">Prevotella herbatica</name>
    <dbReference type="NCBI Taxonomy" id="2801997"/>
    <lineage>
        <taxon>Bacteria</taxon>
        <taxon>Pseudomonadati</taxon>
        <taxon>Bacteroidota</taxon>
        <taxon>Bacteroidia</taxon>
        <taxon>Bacteroidales</taxon>
        <taxon>Prevotellaceae</taxon>
        <taxon>Prevotella</taxon>
    </lineage>
</organism>
<sequence>MSVDCDEYVINYLEQDDKYEVVYGGYCLASGENSNLRFIYEKSAEKAHIAAKRNCHRYQDLHTANLIISQRVILSNPFDERILNYGYEDVLLGKRLKENRIEILHIENPLILDNYESNSEYLEKTKEGLQTLKKFSNELNGYSRILAISNRLSRFHQKWIVKLFWKLFQKHLEKKLIGKTPNISTFTMYKLGYFISIS</sequence>
<keyword evidence="2" id="KW-1185">Reference proteome</keyword>
<accession>A0ABM7NUQ4</accession>
<proteinExistence type="predicted"/>
<protein>
    <submittedName>
        <fullName evidence="1">Uncharacterized protein</fullName>
    </submittedName>
</protein>
<evidence type="ECO:0000313" key="1">
    <source>
        <dbReference type="EMBL" id="BCS84109.1"/>
    </source>
</evidence>
<dbReference type="Gene3D" id="3.90.550.10">
    <property type="entry name" value="Spore Coat Polysaccharide Biosynthesis Protein SpsA, Chain A"/>
    <property type="match status" value="1"/>
</dbReference>
<dbReference type="InterPro" id="IPR029044">
    <property type="entry name" value="Nucleotide-diphossugar_trans"/>
</dbReference>
<dbReference type="Proteomes" id="UP001319045">
    <property type="component" value="Chromosome"/>
</dbReference>
<dbReference type="SUPFAM" id="SSF53448">
    <property type="entry name" value="Nucleotide-diphospho-sugar transferases"/>
    <property type="match status" value="1"/>
</dbReference>
<reference evidence="1 2" key="1">
    <citation type="journal article" date="2022" name="Int. J. Syst. Evol. Microbiol.">
        <title>Prevotella herbatica sp. nov., a plant polysaccharide-decomposing anaerobic bacterium isolated from a methanogenic reactor.</title>
        <authorList>
            <person name="Uek A."/>
            <person name="Tonouchi A."/>
            <person name="Kaku N."/>
            <person name="Ueki K."/>
        </authorList>
    </citation>
    <scope>NUCLEOTIDE SEQUENCE [LARGE SCALE GENOMIC DNA]</scope>
    <source>
        <strain evidence="1 2">WR041</strain>
    </source>
</reference>